<keyword evidence="2" id="KW-0808">Transferase</keyword>
<dbReference type="AlphaFoldDB" id="A0A2G9UM96"/>
<dbReference type="InterPro" id="IPR000477">
    <property type="entry name" value="RT_dom"/>
</dbReference>
<dbReference type="OrthoDB" id="5919961at2759"/>
<gene>
    <name evidence="2" type="ORF">TELCIR_06741</name>
</gene>
<dbReference type="InterPro" id="IPR043128">
    <property type="entry name" value="Rev_trsase/Diguanyl_cyclase"/>
</dbReference>
<accession>A0A2G9UM96</accession>
<dbReference type="Pfam" id="PF00078">
    <property type="entry name" value="RVT_1"/>
    <property type="match status" value="1"/>
</dbReference>
<protein>
    <submittedName>
        <fullName evidence="2">Reverse transcriptase</fullName>
    </submittedName>
</protein>
<dbReference type="PANTHER" id="PTHR37984">
    <property type="entry name" value="PROTEIN CBG26694"/>
    <property type="match status" value="1"/>
</dbReference>
<evidence type="ECO:0000313" key="2">
    <source>
        <dbReference type="EMBL" id="PIO71364.1"/>
    </source>
</evidence>
<dbReference type="EMBL" id="KZ345973">
    <property type="protein sequence ID" value="PIO71364.1"/>
    <property type="molecule type" value="Genomic_DNA"/>
</dbReference>
<dbReference type="Gene3D" id="3.30.70.270">
    <property type="match status" value="1"/>
</dbReference>
<feature type="domain" description="Reverse transcriptase" evidence="1">
    <location>
        <begin position="173"/>
        <end position="326"/>
    </location>
</feature>
<keyword evidence="2" id="KW-0695">RNA-directed DNA polymerase</keyword>
<proteinExistence type="predicted"/>
<dbReference type="PANTHER" id="PTHR37984:SF5">
    <property type="entry name" value="PROTEIN NYNRIN-LIKE"/>
    <property type="match status" value="1"/>
</dbReference>
<dbReference type="SUPFAM" id="SSF56672">
    <property type="entry name" value="DNA/RNA polymerases"/>
    <property type="match status" value="1"/>
</dbReference>
<organism evidence="2 3">
    <name type="scientific">Teladorsagia circumcincta</name>
    <name type="common">Brown stomach worm</name>
    <name type="synonym">Ostertagia circumcincta</name>
    <dbReference type="NCBI Taxonomy" id="45464"/>
    <lineage>
        <taxon>Eukaryota</taxon>
        <taxon>Metazoa</taxon>
        <taxon>Ecdysozoa</taxon>
        <taxon>Nematoda</taxon>
        <taxon>Chromadorea</taxon>
        <taxon>Rhabditida</taxon>
        <taxon>Rhabditina</taxon>
        <taxon>Rhabditomorpha</taxon>
        <taxon>Strongyloidea</taxon>
        <taxon>Trichostrongylidae</taxon>
        <taxon>Teladorsagia</taxon>
    </lineage>
</organism>
<reference evidence="2 3" key="1">
    <citation type="submission" date="2015-09" db="EMBL/GenBank/DDBJ databases">
        <title>Draft genome of the parasitic nematode Teladorsagia circumcincta isolate WARC Sus (inbred).</title>
        <authorList>
            <person name="Mitreva M."/>
        </authorList>
    </citation>
    <scope>NUCLEOTIDE SEQUENCE [LARGE SCALE GENOMIC DNA]</scope>
    <source>
        <strain evidence="2 3">S</strain>
    </source>
</reference>
<dbReference type="Gene3D" id="3.10.10.10">
    <property type="entry name" value="HIV Type 1 Reverse Transcriptase, subunit A, domain 1"/>
    <property type="match status" value="1"/>
</dbReference>
<evidence type="ECO:0000313" key="3">
    <source>
        <dbReference type="Proteomes" id="UP000230423"/>
    </source>
</evidence>
<keyword evidence="2" id="KW-0548">Nucleotidyltransferase</keyword>
<dbReference type="InterPro" id="IPR043502">
    <property type="entry name" value="DNA/RNA_pol_sf"/>
</dbReference>
<keyword evidence="3" id="KW-1185">Reference proteome</keyword>
<dbReference type="GO" id="GO:0003964">
    <property type="term" value="F:RNA-directed DNA polymerase activity"/>
    <property type="evidence" value="ECO:0007669"/>
    <property type="project" value="UniProtKB-KW"/>
</dbReference>
<name>A0A2G9UM96_TELCI</name>
<dbReference type="InterPro" id="IPR050951">
    <property type="entry name" value="Retrovirus_Pol_polyprotein"/>
</dbReference>
<sequence length="346" mass="38287">MQLGSPRLQKTSDVFKGANGLPLPIHGSFDADFVVVDNQVKAHPGQGFCYVSDDNDLLGITRIEQISDFNSVLRRFNVQKVQTLNYDAIRDQKIAKPEHHFADVFKPELGCCTKAKATLYLKPDAHPAFIKKGPLPYASVPLLDAEIDRLVAQNVISAVDHSQWAAPIVVVRKANGSIRLCADFSTGLNDALQLHQHPLPTAENVFTKLNGGTVFSQIDFVDAYLQVEVDDDSKELLTINTHRGLYRYNRLPFGVKSAPGIFQQIVDSMISGLNGVTAYLGDAIVTGRTLAEHNANLKVLFSRISAYDFRVRIDKCHFVMTQLTYLENIITAAGRRPDPKTIDAII</sequence>
<evidence type="ECO:0000259" key="1">
    <source>
        <dbReference type="Pfam" id="PF00078"/>
    </source>
</evidence>
<dbReference type="CDD" id="cd01647">
    <property type="entry name" value="RT_LTR"/>
    <property type="match status" value="1"/>
</dbReference>
<dbReference type="Proteomes" id="UP000230423">
    <property type="component" value="Unassembled WGS sequence"/>
</dbReference>